<comment type="caution">
    <text evidence="1">The sequence shown here is derived from an EMBL/GenBank/DDBJ whole genome shotgun (WGS) entry which is preliminary data.</text>
</comment>
<accession>A0A9X1NNI8</accession>
<dbReference type="AlphaFoldDB" id="A0A9X1NNI8"/>
<gene>
    <name evidence="1" type="ORF">LR394_39625</name>
</gene>
<evidence type="ECO:0000313" key="2">
    <source>
        <dbReference type="Proteomes" id="UP001138997"/>
    </source>
</evidence>
<dbReference type="EMBL" id="JAJOMB010000039">
    <property type="protein sequence ID" value="MCD5317024.1"/>
    <property type="molecule type" value="Genomic_DNA"/>
</dbReference>
<keyword evidence="2" id="KW-1185">Reference proteome</keyword>
<organism evidence="1 2">
    <name type="scientific">Kineosporia babensis</name>
    <dbReference type="NCBI Taxonomy" id="499548"/>
    <lineage>
        <taxon>Bacteria</taxon>
        <taxon>Bacillati</taxon>
        <taxon>Actinomycetota</taxon>
        <taxon>Actinomycetes</taxon>
        <taxon>Kineosporiales</taxon>
        <taxon>Kineosporiaceae</taxon>
        <taxon>Kineosporia</taxon>
    </lineage>
</organism>
<proteinExistence type="predicted"/>
<dbReference type="SUPFAM" id="SSF52777">
    <property type="entry name" value="CoA-dependent acyltransferases"/>
    <property type="match status" value="1"/>
</dbReference>
<sequence length="357" mass="38840">MADLVTRLGLDSDTTPSVSWRVPAGPRETLRTQLARIEAWLRAAAVDRALAWVLDCEQSDIGVDITIEAADHLVSPAATAQASRGSVPLDLSTVFRAHYVDAANGDGVLTLKVSHLIADAVDARDLFVAATRFLAGDGAALGMYTFESASALELYAVPGADEAAVGAMLGEVPDPVRPGLGGLGEVATAVAQVGAEHRFDTLLAALARAVEPIVGPDQIWTYPYTRRRFRDRRGYFAEIKSIRIPTSVGDLGATVSAARTRAESLGRYSEGDFPALARRLAQSRSPRLVLSDTSFYRVPDSPFEYLPTYSRRSLDDIRFLWDRSPAADGELRVQYKRRFLNAHEAGDLTHRIERFIA</sequence>
<reference evidence="1" key="1">
    <citation type="submission" date="2021-11" db="EMBL/GenBank/DDBJ databases">
        <title>Streptomyces corallinus and Kineosporia corallina sp. nov., two new coral-derived marine actinobacteria.</title>
        <authorList>
            <person name="Buangrab K."/>
            <person name="Sutthacheep M."/>
            <person name="Yeemin T."/>
            <person name="Harunari E."/>
            <person name="Igarashi Y."/>
            <person name="Sripreechasak P."/>
            <person name="Kanchanasin P."/>
            <person name="Tanasupawat S."/>
            <person name="Phongsopitanun W."/>
        </authorList>
    </citation>
    <scope>NUCLEOTIDE SEQUENCE</scope>
    <source>
        <strain evidence="1">JCM 31032</strain>
    </source>
</reference>
<dbReference type="RefSeq" id="WP_231449876.1">
    <property type="nucleotide sequence ID" value="NZ_JAJOMB010000039.1"/>
</dbReference>
<protein>
    <recommendedName>
        <fullName evidence="3">Condensation domain-containing protein</fullName>
    </recommendedName>
</protein>
<evidence type="ECO:0000313" key="1">
    <source>
        <dbReference type="EMBL" id="MCD5317024.1"/>
    </source>
</evidence>
<name>A0A9X1NNI8_9ACTN</name>
<dbReference type="Proteomes" id="UP001138997">
    <property type="component" value="Unassembled WGS sequence"/>
</dbReference>
<evidence type="ECO:0008006" key="3">
    <source>
        <dbReference type="Google" id="ProtNLM"/>
    </source>
</evidence>